<organism evidence="2 3">
    <name type="scientific">Gigaspora rosea</name>
    <dbReference type="NCBI Taxonomy" id="44941"/>
    <lineage>
        <taxon>Eukaryota</taxon>
        <taxon>Fungi</taxon>
        <taxon>Fungi incertae sedis</taxon>
        <taxon>Mucoromycota</taxon>
        <taxon>Glomeromycotina</taxon>
        <taxon>Glomeromycetes</taxon>
        <taxon>Diversisporales</taxon>
        <taxon>Gigasporaceae</taxon>
        <taxon>Gigaspora</taxon>
    </lineage>
</organism>
<dbReference type="OrthoDB" id="10319366at2759"/>
<name>A0A397VYL4_9GLOM</name>
<comment type="caution">
    <text evidence="2">The sequence shown here is derived from an EMBL/GenBank/DDBJ whole genome shotgun (WGS) entry which is preliminary data.</text>
</comment>
<keyword evidence="1" id="KW-0732">Signal</keyword>
<feature type="signal peptide" evidence="1">
    <location>
        <begin position="1"/>
        <end position="22"/>
    </location>
</feature>
<protein>
    <submittedName>
        <fullName evidence="2">Uncharacterized protein</fullName>
    </submittedName>
</protein>
<gene>
    <name evidence="2" type="ORF">C2G38_2161591</name>
</gene>
<sequence>MVSKFLFFVLALIAIIATPIFSAPLVEVATDKVQNTQGGGVLNGAADCLRQGAVCNANNQCCSGFTCTQVGIANGDAVKRCQIV</sequence>
<accession>A0A397VYL4</accession>
<proteinExistence type="predicted"/>
<evidence type="ECO:0000256" key="1">
    <source>
        <dbReference type="SAM" id="SignalP"/>
    </source>
</evidence>
<reference evidence="2 3" key="1">
    <citation type="submission" date="2018-06" db="EMBL/GenBank/DDBJ databases">
        <title>Comparative genomics reveals the genomic features of Rhizophagus irregularis, R. cerebriforme, R. diaphanum and Gigaspora rosea, and their symbiotic lifestyle signature.</title>
        <authorList>
            <person name="Morin E."/>
            <person name="San Clemente H."/>
            <person name="Chen E.C.H."/>
            <person name="De La Providencia I."/>
            <person name="Hainaut M."/>
            <person name="Kuo A."/>
            <person name="Kohler A."/>
            <person name="Murat C."/>
            <person name="Tang N."/>
            <person name="Roy S."/>
            <person name="Loubradou J."/>
            <person name="Henrissat B."/>
            <person name="Grigoriev I.V."/>
            <person name="Corradi N."/>
            <person name="Roux C."/>
            <person name="Martin F.M."/>
        </authorList>
    </citation>
    <scope>NUCLEOTIDE SEQUENCE [LARGE SCALE GENOMIC DNA]</scope>
    <source>
        <strain evidence="2 3">DAOM 194757</strain>
    </source>
</reference>
<evidence type="ECO:0000313" key="2">
    <source>
        <dbReference type="EMBL" id="RIB27048.1"/>
    </source>
</evidence>
<keyword evidence="3" id="KW-1185">Reference proteome</keyword>
<feature type="chain" id="PRO_5017299195" evidence="1">
    <location>
        <begin position="23"/>
        <end position="84"/>
    </location>
</feature>
<evidence type="ECO:0000313" key="3">
    <source>
        <dbReference type="Proteomes" id="UP000266673"/>
    </source>
</evidence>
<dbReference type="EMBL" id="QKWP01000112">
    <property type="protein sequence ID" value="RIB27048.1"/>
    <property type="molecule type" value="Genomic_DNA"/>
</dbReference>
<dbReference type="Proteomes" id="UP000266673">
    <property type="component" value="Unassembled WGS sequence"/>
</dbReference>
<dbReference type="AlphaFoldDB" id="A0A397VYL4"/>